<dbReference type="Proteomes" id="UP001292182">
    <property type="component" value="Unassembled WGS sequence"/>
</dbReference>
<evidence type="ECO:0000313" key="2">
    <source>
        <dbReference type="Proteomes" id="UP001292182"/>
    </source>
</evidence>
<reference evidence="2" key="1">
    <citation type="submission" date="2023-07" db="EMBL/GenBank/DDBJ databases">
        <title>Whole genome sequence analysis of rice epiphytic Sphingomonas sanguinis OsEp_Plm_15B2.</title>
        <authorList>
            <person name="Sahu K.P."/>
            <person name="Asharani P."/>
            <person name="Reddy B."/>
            <person name="Kumar A."/>
        </authorList>
    </citation>
    <scope>NUCLEOTIDE SEQUENCE [LARGE SCALE GENOMIC DNA]</scope>
    <source>
        <strain evidence="2">OsEp_Plm_15B2</strain>
    </source>
</reference>
<sequence length="150" mass="16683">MGEVATKELALIVHDLDAARAVCNGRTAIPKGAARPSGSYSTVEAIRIVIPIVHPRQAADASGNAVDGHHVPVPHFRNVLEMVDWQAHSDRLIAQTKFVIERCVWLEGERCKQAAMFFPDRIGESHRDEGVRGRINYSRSDDDQRGELYL</sequence>
<evidence type="ECO:0000313" key="1">
    <source>
        <dbReference type="EMBL" id="MDZ7283832.1"/>
    </source>
</evidence>
<name>A0ABU5LV75_9SPHN</name>
<protein>
    <submittedName>
        <fullName evidence="1">Glyoxalase</fullName>
    </submittedName>
</protein>
<gene>
    <name evidence="1" type="ORF">N4G62_17525</name>
</gene>
<keyword evidence="2" id="KW-1185">Reference proteome</keyword>
<dbReference type="RefSeq" id="WP_322540277.1">
    <property type="nucleotide sequence ID" value="NZ_JAOBTW010000025.1"/>
</dbReference>
<proteinExistence type="predicted"/>
<dbReference type="EMBL" id="JAOBTW010000025">
    <property type="protein sequence ID" value="MDZ7283832.1"/>
    <property type="molecule type" value="Genomic_DNA"/>
</dbReference>
<comment type="caution">
    <text evidence="1">The sequence shown here is derived from an EMBL/GenBank/DDBJ whole genome shotgun (WGS) entry which is preliminary data.</text>
</comment>
<dbReference type="PANTHER" id="PTHR39434">
    <property type="match status" value="1"/>
</dbReference>
<accession>A0ABU5LV75</accession>
<dbReference type="PANTHER" id="PTHR39434:SF1">
    <property type="entry name" value="VOC DOMAIN-CONTAINING PROTEIN"/>
    <property type="match status" value="1"/>
</dbReference>
<organism evidence="1 2">
    <name type="scientific">Sphingomonas sanguinis</name>
    <dbReference type="NCBI Taxonomy" id="33051"/>
    <lineage>
        <taxon>Bacteria</taxon>
        <taxon>Pseudomonadati</taxon>
        <taxon>Pseudomonadota</taxon>
        <taxon>Alphaproteobacteria</taxon>
        <taxon>Sphingomonadales</taxon>
        <taxon>Sphingomonadaceae</taxon>
        <taxon>Sphingomonas</taxon>
    </lineage>
</organism>